<dbReference type="InterPro" id="IPR019734">
    <property type="entry name" value="TPR_rpt"/>
</dbReference>
<dbReference type="AlphaFoldDB" id="A0A381R125"/>
<reference evidence="1" key="1">
    <citation type="submission" date="2018-05" db="EMBL/GenBank/DDBJ databases">
        <authorList>
            <person name="Lanie J.A."/>
            <person name="Ng W.-L."/>
            <person name="Kazmierczak K.M."/>
            <person name="Andrzejewski T.M."/>
            <person name="Davidsen T.M."/>
            <person name="Wayne K.J."/>
            <person name="Tettelin H."/>
            <person name="Glass J.I."/>
            <person name="Rusch D."/>
            <person name="Podicherti R."/>
            <person name="Tsui H.-C.T."/>
            <person name="Winkler M.E."/>
        </authorList>
    </citation>
    <scope>NUCLEOTIDE SEQUENCE</scope>
</reference>
<sequence length="465" mass="52193">MNSGSPSVTSVPKFAVFQWLQNVLLQNRFWWLWIFSSSLMHSLGAIASDSAVTETAMQTVDSSSTHNVNETNETLEIAKDQIETGEYEAAIRVAEREIGRTEAILGRYDIALVEPLVVLGDGLAGYGDYDNALNAYDRALHVTRVNAGLHDPKQVAVVYREANTHYAKGDIATANARHEYAYHILERNFDQQADEIALLPGTFVLADWYVKTYNIFMARTFYERARVLAKTHYGVGHPILIQALRGVANTYRLEKFAPADIPNIEDLVASRRKGSSTDLSRLPPTRINNFREGETALIEIVKMVLAQGDANIEEVALAKLDLADWYLLFQQNKRAQILYEDVWLSFDGGSSTDFIARELQYPKPIYLSLPQDPKTSSNATHVRTTKGVVELSFTVNERGSVIDLVTERAEPSGSDFLVRKQARKARYRPAFVDGKPIATPDVRLSHTFTYYPRPRSRGATSEPDR</sequence>
<protein>
    <submittedName>
        <fullName evidence="1">Uncharacterized protein</fullName>
    </submittedName>
</protein>
<dbReference type="Gene3D" id="3.30.1150.10">
    <property type="match status" value="1"/>
</dbReference>
<dbReference type="InterPro" id="IPR011990">
    <property type="entry name" value="TPR-like_helical_dom_sf"/>
</dbReference>
<dbReference type="Gene3D" id="1.25.40.10">
    <property type="entry name" value="Tetratricopeptide repeat domain"/>
    <property type="match status" value="1"/>
</dbReference>
<dbReference type="EMBL" id="UINC01001596">
    <property type="protein sequence ID" value="SUZ84569.1"/>
    <property type="molecule type" value="Genomic_DNA"/>
</dbReference>
<dbReference type="SUPFAM" id="SSF48452">
    <property type="entry name" value="TPR-like"/>
    <property type="match status" value="1"/>
</dbReference>
<dbReference type="SUPFAM" id="SSF74653">
    <property type="entry name" value="TolA/TonB C-terminal domain"/>
    <property type="match status" value="1"/>
</dbReference>
<accession>A0A381R125</accession>
<evidence type="ECO:0000313" key="1">
    <source>
        <dbReference type="EMBL" id="SUZ84569.1"/>
    </source>
</evidence>
<name>A0A381R125_9ZZZZ</name>
<organism evidence="1">
    <name type="scientific">marine metagenome</name>
    <dbReference type="NCBI Taxonomy" id="408172"/>
    <lineage>
        <taxon>unclassified sequences</taxon>
        <taxon>metagenomes</taxon>
        <taxon>ecological metagenomes</taxon>
    </lineage>
</organism>
<gene>
    <name evidence="1" type="ORF">METZ01_LOCUS37423</name>
</gene>
<dbReference type="PROSITE" id="PS50005">
    <property type="entry name" value="TPR"/>
    <property type="match status" value="1"/>
</dbReference>
<proteinExistence type="predicted"/>